<evidence type="ECO:0000256" key="1">
    <source>
        <dbReference type="ARBA" id="ARBA00001947"/>
    </source>
</evidence>
<evidence type="ECO:0000256" key="5">
    <source>
        <dbReference type="ARBA" id="ARBA00022801"/>
    </source>
</evidence>
<dbReference type="EMBL" id="VSSQ01051480">
    <property type="protein sequence ID" value="MPN05580.1"/>
    <property type="molecule type" value="Genomic_DNA"/>
</dbReference>
<feature type="domain" description="CMP/dCMP-type deaminase" evidence="8">
    <location>
        <begin position="5"/>
        <end position="114"/>
    </location>
</feature>
<accession>A0A645EVW1</accession>
<comment type="caution">
    <text evidence="9">The sequence shown here is derived from an EMBL/GenBank/DDBJ whole genome shotgun (WGS) entry which is preliminary data.</text>
</comment>
<dbReference type="InterPro" id="IPR016193">
    <property type="entry name" value="Cytidine_deaminase-like"/>
</dbReference>
<dbReference type="InterPro" id="IPR028883">
    <property type="entry name" value="tRNA_aden_deaminase"/>
</dbReference>
<keyword evidence="5 9" id="KW-0378">Hydrolase</keyword>
<proteinExistence type="inferred from homology"/>
<dbReference type="GO" id="GO:0052717">
    <property type="term" value="F:tRNA-specific adenosine-34 deaminase activity"/>
    <property type="evidence" value="ECO:0007669"/>
    <property type="project" value="UniProtKB-EC"/>
</dbReference>
<dbReference type="EC" id="3.5.4.33" evidence="2"/>
<keyword evidence="4" id="KW-0479">Metal-binding</keyword>
<dbReference type="CDD" id="cd01285">
    <property type="entry name" value="nucleoside_deaminase"/>
    <property type="match status" value="1"/>
</dbReference>
<dbReference type="PANTHER" id="PTHR11079">
    <property type="entry name" value="CYTOSINE DEAMINASE FAMILY MEMBER"/>
    <property type="match status" value="1"/>
</dbReference>
<evidence type="ECO:0000313" key="9">
    <source>
        <dbReference type="EMBL" id="MPN05580.1"/>
    </source>
</evidence>
<dbReference type="HAMAP" id="MF_00972">
    <property type="entry name" value="tRNA_aden_deaminase"/>
    <property type="match status" value="1"/>
</dbReference>
<evidence type="ECO:0000256" key="2">
    <source>
        <dbReference type="ARBA" id="ARBA00012740"/>
    </source>
</evidence>
<keyword evidence="6" id="KW-0862">Zinc</keyword>
<dbReference type="InterPro" id="IPR002125">
    <property type="entry name" value="CMP_dCMP_dom"/>
</dbReference>
<evidence type="ECO:0000256" key="3">
    <source>
        <dbReference type="ARBA" id="ARBA00022694"/>
    </source>
</evidence>
<organism evidence="9">
    <name type="scientific">bioreactor metagenome</name>
    <dbReference type="NCBI Taxonomy" id="1076179"/>
    <lineage>
        <taxon>unclassified sequences</taxon>
        <taxon>metagenomes</taxon>
        <taxon>ecological metagenomes</taxon>
    </lineage>
</organism>
<evidence type="ECO:0000259" key="8">
    <source>
        <dbReference type="PROSITE" id="PS51747"/>
    </source>
</evidence>
<name>A0A645EVW1_9ZZZZ</name>
<dbReference type="AlphaFoldDB" id="A0A645EVW1"/>
<protein>
    <recommendedName>
        <fullName evidence="2">tRNA(adenine(34)) deaminase</fullName>
        <ecNumber evidence="2">3.5.4.33</ecNumber>
    </recommendedName>
</protein>
<sequence length="150" mass="16161">MIGTAEMEQYMRLALEEARLAFDAGEVPVGAVLVCDGQVIARAHNRVEADSDATAHAELLCLREGMAKRGSRLGECALYVTLEPCAMCAGACVNAKLGHIVFGAFDETAGCCGSRMDLTDKCFLHSVEVWGGILENDCKALLTEFFRALR</sequence>
<reference evidence="9" key="1">
    <citation type="submission" date="2019-08" db="EMBL/GenBank/DDBJ databases">
        <authorList>
            <person name="Kucharzyk K."/>
            <person name="Murdoch R.W."/>
            <person name="Higgins S."/>
            <person name="Loffler F."/>
        </authorList>
    </citation>
    <scope>NUCLEOTIDE SEQUENCE</scope>
</reference>
<dbReference type="GO" id="GO:0002100">
    <property type="term" value="P:tRNA wobble adenosine to inosine editing"/>
    <property type="evidence" value="ECO:0007669"/>
    <property type="project" value="InterPro"/>
</dbReference>
<evidence type="ECO:0000256" key="7">
    <source>
        <dbReference type="ARBA" id="ARBA00048045"/>
    </source>
</evidence>
<evidence type="ECO:0000256" key="4">
    <source>
        <dbReference type="ARBA" id="ARBA00022723"/>
    </source>
</evidence>
<comment type="catalytic activity">
    <reaction evidence="7">
        <text>adenosine(34) in tRNA + H2O + H(+) = inosine(34) in tRNA + NH4(+)</text>
        <dbReference type="Rhea" id="RHEA:43168"/>
        <dbReference type="Rhea" id="RHEA-COMP:10373"/>
        <dbReference type="Rhea" id="RHEA-COMP:10374"/>
        <dbReference type="ChEBI" id="CHEBI:15377"/>
        <dbReference type="ChEBI" id="CHEBI:15378"/>
        <dbReference type="ChEBI" id="CHEBI:28938"/>
        <dbReference type="ChEBI" id="CHEBI:74411"/>
        <dbReference type="ChEBI" id="CHEBI:82852"/>
        <dbReference type="EC" id="3.5.4.33"/>
    </reaction>
</comment>
<keyword evidence="3" id="KW-0819">tRNA processing</keyword>
<comment type="cofactor">
    <cofactor evidence="1">
        <name>Zn(2+)</name>
        <dbReference type="ChEBI" id="CHEBI:29105"/>
    </cofactor>
</comment>
<evidence type="ECO:0000256" key="6">
    <source>
        <dbReference type="ARBA" id="ARBA00022833"/>
    </source>
</evidence>
<dbReference type="GO" id="GO:0046872">
    <property type="term" value="F:metal ion binding"/>
    <property type="evidence" value="ECO:0007669"/>
    <property type="project" value="UniProtKB-KW"/>
</dbReference>
<gene>
    <name evidence="9" type="primary">tadA_71</name>
    <name evidence="9" type="ORF">SDC9_152831</name>
</gene>
<dbReference type="SUPFAM" id="SSF53927">
    <property type="entry name" value="Cytidine deaminase-like"/>
    <property type="match status" value="1"/>
</dbReference>
<dbReference type="Gene3D" id="3.40.140.10">
    <property type="entry name" value="Cytidine Deaminase, domain 2"/>
    <property type="match status" value="1"/>
</dbReference>
<dbReference type="PANTHER" id="PTHR11079:SF179">
    <property type="entry name" value="TRNA(ADENINE(34)) DEAMINASE, CHLOROPLASTIC"/>
    <property type="match status" value="1"/>
</dbReference>
<dbReference type="Pfam" id="PF00383">
    <property type="entry name" value="dCMP_cyt_deam_1"/>
    <property type="match status" value="1"/>
</dbReference>
<dbReference type="PROSITE" id="PS51747">
    <property type="entry name" value="CYT_DCMP_DEAMINASES_2"/>
    <property type="match status" value="1"/>
</dbReference>